<protein>
    <submittedName>
        <fullName evidence="2">Uncharacterized protein</fullName>
    </submittedName>
</protein>
<dbReference type="STRING" id="478744.SAMN05444359_13728"/>
<dbReference type="Proteomes" id="UP000199021">
    <property type="component" value="Unassembled WGS sequence"/>
</dbReference>
<dbReference type="RefSeq" id="WP_090173059.1">
    <property type="nucleotide sequence ID" value="NZ_FOFB01000037.1"/>
</dbReference>
<evidence type="ECO:0000256" key="1">
    <source>
        <dbReference type="SAM" id="MobiDB-lite"/>
    </source>
</evidence>
<accession>A0A1H9NJ65</accession>
<feature type="compositionally biased region" description="Low complexity" evidence="1">
    <location>
        <begin position="105"/>
        <end position="116"/>
    </location>
</feature>
<evidence type="ECO:0000313" key="2">
    <source>
        <dbReference type="EMBL" id="SER35931.1"/>
    </source>
</evidence>
<feature type="region of interest" description="Disordered" evidence="1">
    <location>
        <begin position="69"/>
        <end position="176"/>
    </location>
</feature>
<dbReference type="PRINTS" id="PR00929">
    <property type="entry name" value="ATHOOK"/>
</dbReference>
<dbReference type="EMBL" id="FOFB01000037">
    <property type="protein sequence ID" value="SER35931.1"/>
    <property type="molecule type" value="Genomic_DNA"/>
</dbReference>
<keyword evidence="3" id="KW-1185">Reference proteome</keyword>
<organism evidence="2 3">
    <name type="scientific">Neolewinella agarilytica</name>
    <dbReference type="NCBI Taxonomy" id="478744"/>
    <lineage>
        <taxon>Bacteria</taxon>
        <taxon>Pseudomonadati</taxon>
        <taxon>Bacteroidota</taxon>
        <taxon>Saprospiria</taxon>
        <taxon>Saprospirales</taxon>
        <taxon>Lewinellaceae</taxon>
        <taxon>Neolewinella</taxon>
    </lineage>
</organism>
<feature type="compositionally biased region" description="Basic residues" evidence="1">
    <location>
        <begin position="79"/>
        <end position="88"/>
    </location>
</feature>
<evidence type="ECO:0000313" key="3">
    <source>
        <dbReference type="Proteomes" id="UP000199021"/>
    </source>
</evidence>
<reference evidence="3" key="1">
    <citation type="submission" date="2016-10" db="EMBL/GenBank/DDBJ databases">
        <authorList>
            <person name="Varghese N."/>
            <person name="Submissions S."/>
        </authorList>
    </citation>
    <scope>NUCLEOTIDE SEQUENCE [LARGE SCALE GENOMIC DNA]</scope>
    <source>
        <strain evidence="3">DSM 24740</strain>
    </source>
</reference>
<dbReference type="GO" id="GO:0003677">
    <property type="term" value="F:DNA binding"/>
    <property type="evidence" value="ECO:0007669"/>
    <property type="project" value="InterPro"/>
</dbReference>
<dbReference type="OrthoDB" id="1496323at2"/>
<dbReference type="InterPro" id="IPR017956">
    <property type="entry name" value="AT_hook_DNA-bd_motif"/>
</dbReference>
<dbReference type="InParanoid" id="A0A1H9NJ65"/>
<feature type="compositionally biased region" description="Low complexity" evidence="1">
    <location>
        <begin position="140"/>
        <end position="155"/>
    </location>
</feature>
<name>A0A1H9NJ65_9BACT</name>
<dbReference type="SMART" id="SM00384">
    <property type="entry name" value="AT_hook"/>
    <property type="match status" value="5"/>
</dbReference>
<sequence length="235" mass="24548">MANLKKEVMSLISRFDAAQEAFTANSTDVKKLAKKHKKELKSAKKEAKDALVEVEALKAEVAILKIQLAEAKGAPAKKTTARRGRPAKKSTTSTAKKGPGRPKKATTATTTTTAKRGPGRPKKTADAPVAKKGPGRPKKTTTASTAKKSTAAGAKKGPGRPRTKPATPKSPLEAINGVGPAMAKHFEAAGVKTPAAMAKLSNVKMAAILEKCGPRYRNADAAKMDAYRKAATAAK</sequence>
<dbReference type="AlphaFoldDB" id="A0A1H9NJ65"/>
<gene>
    <name evidence="2" type="ORF">SAMN05444359_13728</name>
</gene>
<proteinExistence type="predicted"/>